<protein>
    <submittedName>
        <fullName evidence="6">Uncharacterized protein</fullName>
    </submittedName>
</protein>
<name>A0A4P2VSD6_FLUSA</name>
<dbReference type="InterPro" id="IPR000330">
    <property type="entry name" value="SNF2_N"/>
</dbReference>
<dbReference type="GO" id="GO:0016787">
    <property type="term" value="F:hydrolase activity"/>
    <property type="evidence" value="ECO:0007669"/>
    <property type="project" value="UniProtKB-KW"/>
</dbReference>
<dbReference type="InterPro" id="IPR027417">
    <property type="entry name" value="P-loop_NTPase"/>
</dbReference>
<dbReference type="SMART" id="SM00490">
    <property type="entry name" value="HELICc"/>
    <property type="match status" value="1"/>
</dbReference>
<dbReference type="SUPFAM" id="SSF52540">
    <property type="entry name" value="P-loop containing nucleoside triphosphate hydrolases"/>
    <property type="match status" value="2"/>
</dbReference>
<dbReference type="GO" id="GO:0005524">
    <property type="term" value="F:ATP binding"/>
    <property type="evidence" value="ECO:0007669"/>
    <property type="project" value="InterPro"/>
</dbReference>
<dbReference type="OrthoDB" id="5287023at2"/>
<dbReference type="PROSITE" id="PS51192">
    <property type="entry name" value="HELICASE_ATP_BIND_1"/>
    <property type="match status" value="1"/>
</dbReference>
<accession>A0A4P2VSD6</accession>
<dbReference type="KEGG" id="sbf:JCM31447_01290"/>
<dbReference type="Pfam" id="PF00176">
    <property type="entry name" value="SNF2-rel_dom"/>
    <property type="match status" value="1"/>
</dbReference>
<dbReference type="SMART" id="SM00487">
    <property type="entry name" value="DEXDc"/>
    <property type="match status" value="1"/>
</dbReference>
<dbReference type="InterPro" id="IPR001650">
    <property type="entry name" value="Helicase_C-like"/>
</dbReference>
<dbReference type="PROSITE" id="PS51194">
    <property type="entry name" value="HELICASE_CTER"/>
    <property type="match status" value="1"/>
</dbReference>
<dbReference type="Gene3D" id="3.40.50.10810">
    <property type="entry name" value="Tandem AAA-ATPase domain"/>
    <property type="match status" value="1"/>
</dbReference>
<keyword evidence="1" id="KW-0378">Hydrolase</keyword>
<sequence length="954" mass="109246">MTSHSFIDFVFPQFLANNWQNGISIFRSGGVYNFNSYGELLSGKVKAGIGENYEVRMKIHAHGKFVQWMECTCQANRRRAEKCAHIAAFCIYLDQEKALYLQKFNLGTGGSELYLNSTTAKPKLTQTDENKSSAFNAQEKWEIINDAKQTLESNSFENIFTSNVLEIISIDLDKEEPWLNVLVKLDATKKLNYRFGIDDTCKLLFNTNQYEKASKSVLKLIDHGVTAKRYFDIKNHKNSGFLIQKNINIYKDNNSIKKIVLSDLQTSHVGKHGIFYAKIGYIPFSDKMNTTQISRWQEYPKSGIVEGDTAATLIESEFMRLKETAEVVLHNSLSKVKVFNKTIIPEFTLNKSLDGAILIDAKFNSKAEDKIDGNTSGTLLQILRARAEGKQYLQTEKGFVKINSEFDWLQNKLQNDGQIKLSTLEFIRFHEQFGTESKVKGKADIINKIRAGLISREKLTLPSLKETQLNLRPYQEDGLKWLWWLYSNQLGGLLADEMGLGKTHQAMGLISSIAKRDDFSISLVVCPTSVIDHWLDKMTKYIPKVKCICYHGSLRKNYLMDIQKNTKGHFVFVTSYGILLRDIQLIMQKKWNLVILDEAHLVKNQSTRTYKAACKIDSNMRLCLTGTPLENDLMELKNLFDYIAPSYLGSDSEFKKKYMSNDENNDPIADIELHRLIHPFKMRRNKLDVLTDLPDKVEDIRYCHLNLAQKKLYNEVLNLKGKKLIDDLQNEKSPVPYIHIFSLISLLKQICDDPSIIDPRYSQLGSGKLKVFDELLGEALESNQKVVVFSQYAKMVAKLSERLNAQGIQHVILTGQSVNRGNIVKEFQENKNVKVFIGSLLAGGTGIDLTSASVVIHFDRWWNAAKENQATDRIHRIGQIRNVQVYKLVTRGTLEERIDDIISRKRMIFERFVEQDEEVFKHLSRDDLLQLLKAPSDDSEIESNDEDSIEVYNI</sequence>
<feature type="domain" description="Helicase C-terminal" evidence="5">
    <location>
        <begin position="771"/>
        <end position="927"/>
    </location>
</feature>
<keyword evidence="2" id="KW-0479">Metal-binding</keyword>
<evidence type="ECO:0000256" key="2">
    <source>
        <dbReference type="PROSITE-ProRule" id="PRU00325"/>
    </source>
</evidence>
<dbReference type="InterPro" id="IPR049730">
    <property type="entry name" value="SNF2/RAD54-like_C"/>
</dbReference>
<reference evidence="6 7" key="1">
    <citation type="submission" date="2018-12" db="EMBL/GenBank/DDBJ databases">
        <title>Rubrispira sanarue gen. nov., sp., nov., a member of the order Silvanigrellales, isolated from a brackish lake in Hamamatsu Japan.</title>
        <authorList>
            <person name="Maejima Y."/>
            <person name="Iino T."/>
            <person name="Muraguchi Y."/>
            <person name="Fukuda K."/>
            <person name="Nojiri H."/>
            <person name="Ohkuma M."/>
            <person name="Moriuchi R."/>
            <person name="Dohra H."/>
            <person name="Kimbara K."/>
            <person name="Shintani M."/>
        </authorList>
    </citation>
    <scope>NUCLEOTIDE SEQUENCE [LARGE SCALE GENOMIC DNA]</scope>
    <source>
        <strain evidence="6 7">RF1110005</strain>
    </source>
</reference>
<dbReference type="RefSeq" id="WP_130605519.1">
    <property type="nucleotide sequence ID" value="NZ_AP019368.1"/>
</dbReference>
<keyword evidence="2" id="KW-0862">Zinc</keyword>
<dbReference type="GO" id="GO:0008270">
    <property type="term" value="F:zinc ion binding"/>
    <property type="evidence" value="ECO:0007669"/>
    <property type="project" value="UniProtKB-KW"/>
</dbReference>
<dbReference type="PANTHER" id="PTHR10799">
    <property type="entry name" value="SNF2/RAD54 HELICASE FAMILY"/>
    <property type="match status" value="1"/>
</dbReference>
<evidence type="ECO:0000313" key="7">
    <source>
        <dbReference type="Proteomes" id="UP000291236"/>
    </source>
</evidence>
<dbReference type="Proteomes" id="UP000291236">
    <property type="component" value="Chromosome"/>
</dbReference>
<dbReference type="EMBL" id="AP019368">
    <property type="protein sequence ID" value="BBH51712.1"/>
    <property type="molecule type" value="Genomic_DNA"/>
</dbReference>
<dbReference type="CDD" id="cd18793">
    <property type="entry name" value="SF2_C_SNF"/>
    <property type="match status" value="1"/>
</dbReference>
<evidence type="ECO:0000259" key="5">
    <source>
        <dbReference type="PROSITE" id="PS51194"/>
    </source>
</evidence>
<evidence type="ECO:0000313" key="6">
    <source>
        <dbReference type="EMBL" id="BBH51712.1"/>
    </source>
</evidence>
<evidence type="ECO:0000259" key="4">
    <source>
        <dbReference type="PROSITE" id="PS51192"/>
    </source>
</evidence>
<feature type="domain" description="Helicase ATP-binding" evidence="4">
    <location>
        <begin position="483"/>
        <end position="646"/>
    </location>
</feature>
<dbReference type="InterPro" id="IPR038718">
    <property type="entry name" value="SNF2-like_sf"/>
</dbReference>
<dbReference type="AlphaFoldDB" id="A0A4P2VSD6"/>
<proteinExistence type="predicted"/>
<dbReference type="InterPro" id="IPR014001">
    <property type="entry name" value="Helicase_ATP-bd"/>
</dbReference>
<dbReference type="PROSITE" id="PS50966">
    <property type="entry name" value="ZF_SWIM"/>
    <property type="match status" value="1"/>
</dbReference>
<keyword evidence="2" id="KW-0863">Zinc-finger</keyword>
<evidence type="ECO:0000256" key="1">
    <source>
        <dbReference type="ARBA" id="ARBA00022801"/>
    </source>
</evidence>
<dbReference type="InterPro" id="IPR007527">
    <property type="entry name" value="Znf_SWIM"/>
</dbReference>
<organism evidence="6 7">
    <name type="scientific">Fluviispira sanaruensis</name>
    <dbReference type="NCBI Taxonomy" id="2493639"/>
    <lineage>
        <taxon>Bacteria</taxon>
        <taxon>Pseudomonadati</taxon>
        <taxon>Bdellovibrionota</taxon>
        <taxon>Oligoflexia</taxon>
        <taxon>Silvanigrellales</taxon>
        <taxon>Silvanigrellaceae</taxon>
        <taxon>Fluviispira</taxon>
    </lineage>
</organism>
<evidence type="ECO:0000259" key="3">
    <source>
        <dbReference type="PROSITE" id="PS50966"/>
    </source>
</evidence>
<keyword evidence="7" id="KW-1185">Reference proteome</keyword>
<gene>
    <name evidence="6" type="ORF">JCM31447_01290</name>
</gene>
<dbReference type="Gene3D" id="3.40.50.300">
    <property type="entry name" value="P-loop containing nucleotide triphosphate hydrolases"/>
    <property type="match status" value="1"/>
</dbReference>
<dbReference type="Pfam" id="PF00271">
    <property type="entry name" value="Helicase_C"/>
    <property type="match status" value="1"/>
</dbReference>
<feature type="domain" description="SWIM-type" evidence="3">
    <location>
        <begin position="53"/>
        <end position="94"/>
    </location>
</feature>